<dbReference type="Pfam" id="PF00868">
    <property type="entry name" value="Transglut_N"/>
    <property type="match status" value="1"/>
</dbReference>
<feature type="domain" description="Transglutaminase-like" evidence="4">
    <location>
        <begin position="264"/>
        <end position="357"/>
    </location>
</feature>
<dbReference type="GO" id="GO:0003810">
    <property type="term" value="F:protein-glutamine gamma-glutamyltransferase activity"/>
    <property type="evidence" value="ECO:0007669"/>
    <property type="project" value="InterPro"/>
</dbReference>
<dbReference type="Proteomes" id="UP001186944">
    <property type="component" value="Unassembled WGS sequence"/>
</dbReference>
<comment type="similarity">
    <text evidence="1">Belongs to the transglutaminase superfamily. Transglutaminase family.</text>
</comment>
<dbReference type="InterPro" id="IPR036238">
    <property type="entry name" value="Transglutaminase_C_sf"/>
</dbReference>
<dbReference type="Pfam" id="PF01841">
    <property type="entry name" value="Transglut_core"/>
    <property type="match status" value="1"/>
</dbReference>
<evidence type="ECO:0000259" key="4">
    <source>
        <dbReference type="SMART" id="SM00460"/>
    </source>
</evidence>
<dbReference type="AlphaFoldDB" id="A0AA88XJB6"/>
<evidence type="ECO:0000313" key="5">
    <source>
        <dbReference type="EMBL" id="KAK3086357.1"/>
    </source>
</evidence>
<sequence length="697" mass="78878">MFGTFPLRRPGLWADDPLFRSAFNVHKNHIDHESERPDERDISPFRRYNNARSSGYDRKPTFVDRGTNPKPGKGTHVQCLLSTVANANGWAVILTGRLQRKTEAVVAITTPPDCIVGDWKLTIENVVQEGGKPVNYKYEIKTPIYVLFNPWCKEDDVYFDSRDLLEEYLLNDSGVIFNGNYKQIGAKPWFYGQFEDQVLEAALFCVQRGFSGRYGHQMADPVRVNSNDDNGVLVGRWSEPYVGGKSPMTWNGSVAILRQYLQNRKPVKFGQCFVFAGIVTTICRALGIACRTVSNFASAHDLDGSVTVDIYWDTQSGSVLKDISDQIWNFHCWNDVWMRRKDLPSGYGGWQTIDATPQERSEGMFQLGPTSLRAVREGKCELPHDGPFLFAEVNGDKINWGKSTDGQWYILNLDKTAIGKKISTKLPDGKPVRSIVNSLDVIRQDITDEYKYPDESERERHAVIAASRASLRKNNVYNNEKQQDVKITGFRDRDWILIGRNFSVDLMVKNTSFQRRTLEGKIICETITYTGEWQAIIKEHSFNTVIGPNAEGEVSMQVRASDYLDRLTEHASMKVSAMLKVLETGQVESWQDDFLLRKPELNLEVSSEKVFVGKPFECRVSFTNPLSRRPLTGCSITIEGPGLDSELDYPLGVIEADREWAAILSLTPSKPGRRQITVNFNSDQIRDINGATDVFVV</sequence>
<dbReference type="InterPro" id="IPR008958">
    <property type="entry name" value="Transglutaminase_C"/>
</dbReference>
<dbReference type="PANTHER" id="PTHR11590:SF40">
    <property type="entry name" value="HEMOCYTE PROTEIN-GLUTAMINE GAMMA-GLUTAMYLTRANSFERASE-LIKE PROTEIN"/>
    <property type="match status" value="1"/>
</dbReference>
<dbReference type="PANTHER" id="PTHR11590">
    <property type="entry name" value="PROTEIN-GLUTAMINE GAMMA-GLUTAMYLTRANSFERASE"/>
    <property type="match status" value="1"/>
</dbReference>
<organism evidence="5 6">
    <name type="scientific">Pinctada imbricata</name>
    <name type="common">Atlantic pearl-oyster</name>
    <name type="synonym">Pinctada martensii</name>
    <dbReference type="NCBI Taxonomy" id="66713"/>
    <lineage>
        <taxon>Eukaryota</taxon>
        <taxon>Metazoa</taxon>
        <taxon>Spiralia</taxon>
        <taxon>Lophotrochozoa</taxon>
        <taxon>Mollusca</taxon>
        <taxon>Bivalvia</taxon>
        <taxon>Autobranchia</taxon>
        <taxon>Pteriomorphia</taxon>
        <taxon>Pterioida</taxon>
        <taxon>Pterioidea</taxon>
        <taxon>Pteriidae</taxon>
        <taxon>Pinctada</taxon>
    </lineage>
</organism>
<dbReference type="FunFam" id="2.60.40.10:FF:000090">
    <property type="entry name" value="Protein-glutamine gamma-glutamyltransferase 2"/>
    <property type="match status" value="1"/>
</dbReference>
<feature type="region of interest" description="Disordered" evidence="3">
    <location>
        <begin position="31"/>
        <end position="70"/>
    </location>
</feature>
<feature type="active site" evidence="2">
    <location>
        <position position="272"/>
    </location>
</feature>
<feature type="compositionally biased region" description="Basic and acidic residues" evidence="3">
    <location>
        <begin position="31"/>
        <end position="44"/>
    </location>
</feature>
<dbReference type="InterPro" id="IPR038765">
    <property type="entry name" value="Papain-like_cys_pep_sf"/>
</dbReference>
<dbReference type="InterPro" id="IPR014756">
    <property type="entry name" value="Ig_E-set"/>
</dbReference>
<reference evidence="5" key="1">
    <citation type="submission" date="2019-08" db="EMBL/GenBank/DDBJ databases">
        <title>The improved chromosome-level genome for the pearl oyster Pinctada fucata martensii using PacBio sequencing and Hi-C.</title>
        <authorList>
            <person name="Zheng Z."/>
        </authorList>
    </citation>
    <scope>NUCLEOTIDE SEQUENCE</scope>
    <source>
        <strain evidence="5">ZZ-2019</strain>
        <tissue evidence="5">Adductor muscle</tissue>
    </source>
</reference>
<proteinExistence type="inferred from homology"/>
<dbReference type="SMART" id="SM00460">
    <property type="entry name" value="TGc"/>
    <property type="match status" value="1"/>
</dbReference>
<dbReference type="InterPro" id="IPR023608">
    <property type="entry name" value="Transglutaminase_animal"/>
</dbReference>
<dbReference type="InterPro" id="IPR036985">
    <property type="entry name" value="Transglutaminase-like_sf"/>
</dbReference>
<dbReference type="SUPFAM" id="SSF49309">
    <property type="entry name" value="Transglutaminase, two C-terminal domains"/>
    <property type="match status" value="2"/>
</dbReference>
<evidence type="ECO:0000256" key="2">
    <source>
        <dbReference type="PIRSR" id="PIRSR000459-1"/>
    </source>
</evidence>
<protein>
    <recommendedName>
        <fullName evidence="4">Transglutaminase-like domain-containing protein</fullName>
    </recommendedName>
</protein>
<dbReference type="FunFam" id="2.60.40.10:FF:000171">
    <property type="entry name" value="protein-glutamine gamma-glutamyltransferase 6"/>
    <property type="match status" value="1"/>
</dbReference>
<evidence type="ECO:0000256" key="3">
    <source>
        <dbReference type="SAM" id="MobiDB-lite"/>
    </source>
</evidence>
<evidence type="ECO:0000313" key="6">
    <source>
        <dbReference type="Proteomes" id="UP001186944"/>
    </source>
</evidence>
<dbReference type="InterPro" id="IPR050779">
    <property type="entry name" value="Transglutaminase"/>
</dbReference>
<dbReference type="SUPFAM" id="SSF54001">
    <property type="entry name" value="Cysteine proteinases"/>
    <property type="match status" value="1"/>
</dbReference>
<dbReference type="FunFam" id="3.90.260.10:FF:000002">
    <property type="entry name" value="Erythrocyte membrane protein band 4.2"/>
    <property type="match status" value="1"/>
</dbReference>
<dbReference type="Pfam" id="PF00927">
    <property type="entry name" value="Transglut_C"/>
    <property type="match status" value="2"/>
</dbReference>
<dbReference type="EMBL" id="VSWD01000012">
    <property type="protein sequence ID" value="KAK3086357.1"/>
    <property type="molecule type" value="Genomic_DNA"/>
</dbReference>
<dbReference type="Gene3D" id="2.60.40.10">
    <property type="entry name" value="Immunoglobulins"/>
    <property type="match status" value="3"/>
</dbReference>
<evidence type="ECO:0000256" key="1">
    <source>
        <dbReference type="ARBA" id="ARBA00005968"/>
    </source>
</evidence>
<dbReference type="InterPro" id="IPR001102">
    <property type="entry name" value="Transglutaminase_N"/>
</dbReference>
<accession>A0AA88XJB6</accession>
<gene>
    <name evidence="5" type="ORF">FSP39_017356</name>
</gene>
<feature type="active site" evidence="2">
    <location>
        <position position="331"/>
    </location>
</feature>
<keyword evidence="6" id="KW-1185">Reference proteome</keyword>
<feature type="active site" evidence="2">
    <location>
        <position position="354"/>
    </location>
</feature>
<comment type="caution">
    <text evidence="5">The sequence shown here is derived from an EMBL/GenBank/DDBJ whole genome shotgun (WGS) entry which is preliminary data.</text>
</comment>
<name>A0AA88XJB6_PINIB</name>
<dbReference type="InterPro" id="IPR013783">
    <property type="entry name" value="Ig-like_fold"/>
</dbReference>
<dbReference type="InterPro" id="IPR002931">
    <property type="entry name" value="Transglutaminase-like"/>
</dbReference>
<dbReference type="SUPFAM" id="SSF81296">
    <property type="entry name" value="E set domains"/>
    <property type="match status" value="1"/>
</dbReference>
<dbReference type="PIRSF" id="PIRSF000459">
    <property type="entry name" value="TGM_EBP42"/>
    <property type="match status" value="1"/>
</dbReference>
<dbReference type="Gene3D" id="3.90.260.10">
    <property type="entry name" value="Transglutaminase-like"/>
    <property type="match status" value="1"/>
</dbReference>